<evidence type="ECO:0000313" key="3">
    <source>
        <dbReference type="Proteomes" id="UP000692954"/>
    </source>
</evidence>
<comment type="caution">
    <text evidence="2">The sequence shown here is derived from an EMBL/GenBank/DDBJ whole genome shotgun (WGS) entry which is preliminary data.</text>
</comment>
<dbReference type="AlphaFoldDB" id="A0A8S1RWG1"/>
<accession>A0A8S1RWG1</accession>
<feature type="chain" id="PRO_5035782856" description="Secreted protein" evidence="1">
    <location>
        <begin position="16"/>
        <end position="70"/>
    </location>
</feature>
<dbReference type="Proteomes" id="UP000692954">
    <property type="component" value="Unassembled WGS sequence"/>
</dbReference>
<evidence type="ECO:0000313" key="2">
    <source>
        <dbReference type="EMBL" id="CAD8131209.1"/>
    </source>
</evidence>
<keyword evidence="1" id="KW-0732">Signal</keyword>
<dbReference type="EMBL" id="CAJJDN010000408">
    <property type="protein sequence ID" value="CAD8131209.1"/>
    <property type="molecule type" value="Genomic_DNA"/>
</dbReference>
<sequence>MWSSILLLSQIIVSGSQVCKMKLQLQTNVQKICQLRKTSSMGMNSLIALMIDCNTFKYIHPLDKVEQSRK</sequence>
<evidence type="ECO:0008006" key="4">
    <source>
        <dbReference type="Google" id="ProtNLM"/>
    </source>
</evidence>
<gene>
    <name evidence="2" type="ORF">PSON_ATCC_30995.1.T4080006</name>
</gene>
<proteinExistence type="predicted"/>
<reference evidence="2" key="1">
    <citation type="submission" date="2021-01" db="EMBL/GenBank/DDBJ databases">
        <authorList>
            <consortium name="Genoscope - CEA"/>
            <person name="William W."/>
        </authorList>
    </citation>
    <scope>NUCLEOTIDE SEQUENCE</scope>
</reference>
<evidence type="ECO:0000256" key="1">
    <source>
        <dbReference type="SAM" id="SignalP"/>
    </source>
</evidence>
<keyword evidence="3" id="KW-1185">Reference proteome</keyword>
<name>A0A8S1RWG1_9CILI</name>
<protein>
    <recommendedName>
        <fullName evidence="4">Secreted protein</fullName>
    </recommendedName>
</protein>
<feature type="signal peptide" evidence="1">
    <location>
        <begin position="1"/>
        <end position="15"/>
    </location>
</feature>
<organism evidence="2 3">
    <name type="scientific">Paramecium sonneborni</name>
    <dbReference type="NCBI Taxonomy" id="65129"/>
    <lineage>
        <taxon>Eukaryota</taxon>
        <taxon>Sar</taxon>
        <taxon>Alveolata</taxon>
        <taxon>Ciliophora</taxon>
        <taxon>Intramacronucleata</taxon>
        <taxon>Oligohymenophorea</taxon>
        <taxon>Peniculida</taxon>
        <taxon>Parameciidae</taxon>
        <taxon>Paramecium</taxon>
    </lineage>
</organism>